<name>A0ACD4D7B1_9HYPH</name>
<gene>
    <name evidence="1" type="primary">rutR</name>
    <name evidence="1" type="ORF">N8E88_16765</name>
</gene>
<sequence>MARAERKKLKEAPEKTTRIQEINRRLILDAALDVFSTYGFRGTTIDQIAERAGMSKPNLLYYFPRKQNIYVTLLEETLTEWLAPLAEIDAEGDPIEQLRKYITLKINMSETHPEASRLFANEVLHGAPAISDFLTKYLKPLVDEKAAVIRRWVGERKLAPVDPYHLIFMIWATTQHYADFDVQVRAIMGSQVGRPGFKEQTAQAVLSIILNGIRPRDQGKDSAERE</sequence>
<reference evidence="1" key="1">
    <citation type="submission" date="2022-09" db="EMBL/GenBank/DDBJ databases">
        <title>Interaction between co-microsymbionts with complementary sets of symbiotic genes in legume-rhizobium systems.</title>
        <authorList>
            <person name="Safronova V."/>
            <person name="Sazanova A."/>
            <person name="Afonin A."/>
            <person name="Chirak E."/>
        </authorList>
    </citation>
    <scope>NUCLEOTIDE SEQUENCE</scope>
    <source>
        <strain evidence="1">A18/3m</strain>
    </source>
</reference>
<evidence type="ECO:0000313" key="2">
    <source>
        <dbReference type="Proteomes" id="UP001061991"/>
    </source>
</evidence>
<keyword evidence="2" id="KW-1185">Reference proteome</keyword>
<dbReference type="Proteomes" id="UP001061991">
    <property type="component" value="Chromosome"/>
</dbReference>
<protein>
    <submittedName>
        <fullName evidence="1">HTH-type transcriptional regulator RutR</fullName>
    </submittedName>
</protein>
<organism evidence="1 2">
    <name type="scientific">Phyllobacterium zundukense</name>
    <dbReference type="NCBI Taxonomy" id="1867719"/>
    <lineage>
        <taxon>Bacteria</taxon>
        <taxon>Pseudomonadati</taxon>
        <taxon>Pseudomonadota</taxon>
        <taxon>Alphaproteobacteria</taxon>
        <taxon>Hyphomicrobiales</taxon>
        <taxon>Phyllobacteriaceae</taxon>
        <taxon>Phyllobacterium</taxon>
    </lineage>
</organism>
<accession>A0ACD4D7B1</accession>
<evidence type="ECO:0000313" key="1">
    <source>
        <dbReference type="EMBL" id="UXN61700.1"/>
    </source>
</evidence>
<dbReference type="EMBL" id="CP104973">
    <property type="protein sequence ID" value="UXN61700.1"/>
    <property type="molecule type" value="Genomic_DNA"/>
</dbReference>
<proteinExistence type="predicted"/>